<feature type="transmembrane region" description="Helical" evidence="5">
    <location>
        <begin position="405"/>
        <end position="424"/>
    </location>
</feature>
<feature type="transmembrane region" description="Helical" evidence="5">
    <location>
        <begin position="77"/>
        <end position="94"/>
    </location>
</feature>
<dbReference type="InterPro" id="IPR051533">
    <property type="entry name" value="WaaL-like"/>
</dbReference>
<feature type="transmembrane region" description="Helical" evidence="5">
    <location>
        <begin position="182"/>
        <end position="200"/>
    </location>
</feature>
<evidence type="ECO:0000313" key="7">
    <source>
        <dbReference type="EMBL" id="PNC57586.1"/>
    </source>
</evidence>
<feature type="transmembrane region" description="Helical" evidence="5">
    <location>
        <begin position="205"/>
        <end position="221"/>
    </location>
</feature>
<comment type="subcellular location">
    <subcellularLocation>
        <location evidence="1">Membrane</location>
        <topology evidence="1">Multi-pass membrane protein</topology>
    </subcellularLocation>
</comment>
<evidence type="ECO:0000313" key="8">
    <source>
        <dbReference type="Proteomes" id="UP000235914"/>
    </source>
</evidence>
<evidence type="ECO:0000256" key="5">
    <source>
        <dbReference type="SAM" id="Phobius"/>
    </source>
</evidence>
<keyword evidence="4 5" id="KW-0472">Membrane</keyword>
<feature type="transmembrane region" description="Helical" evidence="5">
    <location>
        <begin position="254"/>
        <end position="273"/>
    </location>
</feature>
<evidence type="ECO:0000259" key="6">
    <source>
        <dbReference type="Pfam" id="PF04932"/>
    </source>
</evidence>
<feature type="transmembrane region" description="Helical" evidence="5">
    <location>
        <begin position="131"/>
        <end position="149"/>
    </location>
</feature>
<name>A0AAP8TA15_9BACT</name>
<feature type="transmembrane region" description="Helical" evidence="5">
    <location>
        <begin position="436"/>
        <end position="460"/>
    </location>
</feature>
<organism evidence="7 8">
    <name type="scientific">Akkermansia muciniphila</name>
    <dbReference type="NCBI Taxonomy" id="239935"/>
    <lineage>
        <taxon>Bacteria</taxon>
        <taxon>Pseudomonadati</taxon>
        <taxon>Verrucomicrobiota</taxon>
        <taxon>Verrucomicrobiia</taxon>
        <taxon>Verrucomicrobiales</taxon>
        <taxon>Akkermansiaceae</taxon>
        <taxon>Akkermansia</taxon>
    </lineage>
</organism>
<feature type="transmembrane region" description="Helical" evidence="5">
    <location>
        <begin position="382"/>
        <end position="399"/>
    </location>
</feature>
<gene>
    <name evidence="7" type="ORF">CXU09_00455</name>
</gene>
<dbReference type="Proteomes" id="UP000235914">
    <property type="component" value="Unassembled WGS sequence"/>
</dbReference>
<protein>
    <recommendedName>
        <fullName evidence="6">O-antigen ligase-related domain-containing protein</fullName>
    </recommendedName>
</protein>
<dbReference type="PANTHER" id="PTHR37422">
    <property type="entry name" value="TEICHURONIC ACID BIOSYNTHESIS PROTEIN TUAE"/>
    <property type="match status" value="1"/>
</dbReference>
<accession>A0AAP8TA15</accession>
<evidence type="ECO:0000256" key="2">
    <source>
        <dbReference type="ARBA" id="ARBA00022692"/>
    </source>
</evidence>
<dbReference type="RefSeq" id="WP_102735069.1">
    <property type="nucleotide sequence ID" value="NZ_CP033388.1"/>
</dbReference>
<feature type="transmembrane region" description="Helical" evidence="5">
    <location>
        <begin position="227"/>
        <end position="247"/>
    </location>
</feature>
<dbReference type="InterPro" id="IPR007016">
    <property type="entry name" value="O-antigen_ligase-rel_domated"/>
</dbReference>
<feature type="domain" description="O-antigen ligase-related" evidence="6">
    <location>
        <begin position="213"/>
        <end position="354"/>
    </location>
</feature>
<evidence type="ECO:0000256" key="1">
    <source>
        <dbReference type="ARBA" id="ARBA00004141"/>
    </source>
</evidence>
<proteinExistence type="predicted"/>
<evidence type="ECO:0000256" key="3">
    <source>
        <dbReference type="ARBA" id="ARBA00022989"/>
    </source>
</evidence>
<reference evidence="7 8" key="1">
    <citation type="journal article" date="2017" name="BMC Genomics">
        <title>Genome sequencing of 39 Akkermansia muciniphila isolates reveals its population structure, genomic and functional diverisity, and global distribution in mammalian gut microbiotas.</title>
        <authorList>
            <person name="Guo X."/>
            <person name="Li S."/>
            <person name="Zhang J."/>
            <person name="Wu F."/>
            <person name="Li X."/>
            <person name="Wu D."/>
            <person name="Zhang M."/>
            <person name="Ou Z."/>
            <person name="Jie Z."/>
            <person name="Yan Q."/>
            <person name="Li P."/>
            <person name="Yi J."/>
            <person name="Peng Y."/>
        </authorList>
    </citation>
    <scope>NUCLEOTIDE SEQUENCE [LARGE SCALE GENOMIC DNA]</scope>
    <source>
        <strain evidence="7 8">GP43</strain>
    </source>
</reference>
<comment type="caution">
    <text evidence="7">The sequence shown here is derived from an EMBL/GenBank/DDBJ whole genome shotgun (WGS) entry which is preliminary data.</text>
</comment>
<feature type="transmembrane region" description="Helical" evidence="5">
    <location>
        <begin position="22"/>
        <end position="40"/>
    </location>
</feature>
<feature type="transmembrane region" description="Helical" evidence="5">
    <location>
        <begin position="346"/>
        <end position="370"/>
    </location>
</feature>
<feature type="transmembrane region" description="Helical" evidence="5">
    <location>
        <begin position="46"/>
        <end position="65"/>
    </location>
</feature>
<keyword evidence="3 5" id="KW-1133">Transmembrane helix</keyword>
<feature type="transmembrane region" description="Helical" evidence="5">
    <location>
        <begin position="106"/>
        <end position="124"/>
    </location>
</feature>
<dbReference type="PANTHER" id="PTHR37422:SF13">
    <property type="entry name" value="LIPOPOLYSACCHARIDE BIOSYNTHESIS PROTEIN PA4999-RELATED"/>
    <property type="match status" value="1"/>
</dbReference>
<keyword evidence="2 5" id="KW-0812">Transmembrane</keyword>
<evidence type="ECO:0000256" key="4">
    <source>
        <dbReference type="ARBA" id="ARBA00023136"/>
    </source>
</evidence>
<dbReference type="GO" id="GO:0016020">
    <property type="term" value="C:membrane"/>
    <property type="evidence" value="ECO:0007669"/>
    <property type="project" value="UniProtKB-SubCell"/>
</dbReference>
<sequence>MPDSPPSTSPTPRIAETAAGKILAGLLALFYIFLTTTAAGGEWHTLFLPACFLAAALLLFCFCILRGYKIPSPGLPGWLALGLGGGYFLVRAWFSPWFYYESVADLGLIATAIVMFAAGTYAGAGNGEKSILPVLAASLGLLNALLWGYQNITGTEASLFRPDYSLFGTEIHNIGLFGYKNFSAHFLSVTGFFLCAYSMASARKWGIRLFTGLALILVSFTCGSRSAFPNALAGVTLCFFIYTSSVFRNNRKFYTASILFIILLFLGTSYAVLDLSRGAGRLAALLDAFSFGNRLDLSKLAWALADQAPLFGHGSRMYTNLSTEFFSGANLPNFAHHEYAQAACDYGYAGLGLMLALLALFLISGLRSVLKLSGEHQRPNPLGPAAFCVLCIAAFHAYGEFIWHNPALLGASALCGGITCTAPLSRVKASRRAGRWLQATVALLMAILALCYVFLAFPVWKNSLQAVPASSSNRLPMLEEAASCSLDPDLVRRNILNAAGSSPPPSPARLKALEHQEEKAELLSPGNHGLTAAKSLLYILQGRLTEAEQLLRPYVESPGRFDDRMFAWTTIYNNMLYSWSTAIAAQSPGRALSMAMTAQRLMSAQTDRWLYYGALDPEVRKKHYSRLNELKILIMMLQARGAMPDPSWRK</sequence>
<dbReference type="Pfam" id="PF04932">
    <property type="entry name" value="Wzy_C"/>
    <property type="match status" value="1"/>
</dbReference>
<dbReference type="AlphaFoldDB" id="A0AAP8TA15"/>
<dbReference type="EMBL" id="PJKN01000001">
    <property type="protein sequence ID" value="PNC57586.1"/>
    <property type="molecule type" value="Genomic_DNA"/>
</dbReference>